<feature type="binding site" evidence="8">
    <location>
        <position position="95"/>
    </location>
    <ligand>
        <name>Ni(2+)</name>
        <dbReference type="ChEBI" id="CHEBI:49786"/>
    </ligand>
</feature>
<dbReference type="NCBIfam" id="NF002815">
    <property type="entry name" value="PRK02967.1"/>
    <property type="match status" value="1"/>
</dbReference>
<evidence type="ECO:0000313" key="12">
    <source>
        <dbReference type="Proteomes" id="UP000248557"/>
    </source>
</evidence>
<protein>
    <recommendedName>
        <fullName evidence="8">Putative nickel-responsive regulator</fullName>
    </recommendedName>
</protein>
<dbReference type="InterPro" id="IPR014864">
    <property type="entry name" value="TF_NikR_Ni-bd_C"/>
</dbReference>
<dbReference type="EMBL" id="NGJK01000077">
    <property type="protein sequence ID" value="RAP02794.1"/>
    <property type="molecule type" value="Genomic_DNA"/>
</dbReference>
<dbReference type="InterPro" id="IPR013321">
    <property type="entry name" value="Arc_rbn_hlx_hlx"/>
</dbReference>
<comment type="cofactor">
    <cofactor evidence="8">
        <name>Ni(2+)</name>
        <dbReference type="ChEBI" id="CHEBI:49786"/>
    </cofactor>
    <text evidence="8">Binds 1 nickel ion per subunit.</text>
</comment>
<evidence type="ECO:0000256" key="5">
    <source>
        <dbReference type="ARBA" id="ARBA00023015"/>
    </source>
</evidence>
<evidence type="ECO:0000259" key="9">
    <source>
        <dbReference type="Pfam" id="PF01402"/>
    </source>
</evidence>
<dbReference type="InterPro" id="IPR045865">
    <property type="entry name" value="ACT-like_dom_sf"/>
</dbReference>
<dbReference type="NCBIfam" id="NF003381">
    <property type="entry name" value="PRK04460.1"/>
    <property type="match status" value="1"/>
</dbReference>
<dbReference type="InterPro" id="IPR050192">
    <property type="entry name" value="CopG/NikR_regulator"/>
</dbReference>
<keyword evidence="3 8" id="KW-0533">Nickel</keyword>
<dbReference type="PANTHER" id="PTHR34719:SF2">
    <property type="entry name" value="NICKEL-RESPONSIVE REGULATOR"/>
    <property type="match status" value="1"/>
</dbReference>
<dbReference type="GO" id="GO:0010045">
    <property type="term" value="P:response to nickel cation"/>
    <property type="evidence" value="ECO:0007669"/>
    <property type="project" value="InterPro"/>
</dbReference>
<proteinExistence type="inferred from homology"/>
<accession>A0A328Q1B9</accession>
<comment type="function">
    <text evidence="1 8">Transcriptional regulator.</text>
</comment>
<organism evidence="11 12">
    <name type="scientific">Methanosphaera stadtmanae</name>
    <dbReference type="NCBI Taxonomy" id="2317"/>
    <lineage>
        <taxon>Archaea</taxon>
        <taxon>Methanobacteriati</taxon>
        <taxon>Methanobacteriota</taxon>
        <taxon>Methanomada group</taxon>
        <taxon>Methanobacteria</taxon>
        <taxon>Methanobacteriales</taxon>
        <taxon>Methanobacteriaceae</taxon>
        <taxon>Methanosphaera</taxon>
    </lineage>
</organism>
<dbReference type="HAMAP" id="MF_00476">
    <property type="entry name" value="NikR"/>
    <property type="match status" value="1"/>
</dbReference>
<evidence type="ECO:0000256" key="8">
    <source>
        <dbReference type="HAMAP-Rule" id="MF_00476"/>
    </source>
</evidence>
<dbReference type="RefSeq" id="WP_011406798.1">
    <property type="nucleotide sequence ID" value="NZ_CATZNA010000034.1"/>
</dbReference>
<dbReference type="Gene3D" id="3.30.70.1150">
    <property type="entry name" value="ACT-like. Chain A, domain 2"/>
    <property type="match status" value="1"/>
</dbReference>
<dbReference type="Pfam" id="PF08753">
    <property type="entry name" value="NikR_C"/>
    <property type="match status" value="1"/>
</dbReference>
<gene>
    <name evidence="11" type="ORF">CA615_06065</name>
</gene>
<dbReference type="SUPFAM" id="SSF55021">
    <property type="entry name" value="ACT-like"/>
    <property type="match status" value="1"/>
</dbReference>
<feature type="binding site" evidence="8">
    <location>
        <position position="87"/>
    </location>
    <ligand>
        <name>Ni(2+)</name>
        <dbReference type="ChEBI" id="CHEBI:49786"/>
    </ligand>
</feature>
<sequence length="142" mass="16578">MRISMSLPNKLLNEFDDVLRDRGYQSRSKGIRDALKDYILRYQWMNDMEGERVGVIAVIYDHHYVGVMESMTDIQHDYRDEIDASLHIHMSDKYCLEVIIVKGDVIYIRELTEKLMRLKGVEHVKLTSAGTGELEKVSIEEN</sequence>
<dbReference type="CDD" id="cd22231">
    <property type="entry name" value="RHH_NikR_HicB-like"/>
    <property type="match status" value="1"/>
</dbReference>
<dbReference type="PANTHER" id="PTHR34719">
    <property type="entry name" value="NICKEL-RESPONSIVE REGULATOR"/>
    <property type="match status" value="1"/>
</dbReference>
<feature type="binding site" evidence="8">
    <location>
        <position position="89"/>
    </location>
    <ligand>
        <name>Ni(2+)</name>
        <dbReference type="ChEBI" id="CHEBI:49786"/>
    </ligand>
</feature>
<evidence type="ECO:0000256" key="6">
    <source>
        <dbReference type="ARBA" id="ARBA00023125"/>
    </source>
</evidence>
<keyword evidence="5 8" id="KW-0805">Transcription regulation</keyword>
<dbReference type="GO" id="GO:0003700">
    <property type="term" value="F:DNA-binding transcription factor activity"/>
    <property type="evidence" value="ECO:0007669"/>
    <property type="project" value="UniProtKB-UniRule"/>
</dbReference>
<keyword evidence="4 8" id="KW-0479">Metal-binding</keyword>
<dbReference type="InterPro" id="IPR027271">
    <property type="entry name" value="Acetolactate_synth/TF_NikR_C"/>
</dbReference>
<keyword evidence="6 8" id="KW-0238">DNA-binding</keyword>
<comment type="caution">
    <text evidence="11">The sequence shown here is derived from an EMBL/GenBank/DDBJ whole genome shotgun (WGS) entry which is preliminary data.</text>
</comment>
<evidence type="ECO:0000256" key="1">
    <source>
        <dbReference type="ARBA" id="ARBA00002339"/>
    </source>
</evidence>
<dbReference type="NCBIfam" id="NF001884">
    <property type="entry name" value="PRK00630.1"/>
    <property type="match status" value="1"/>
</dbReference>
<dbReference type="Gene3D" id="1.10.1220.10">
    <property type="entry name" value="Met repressor-like"/>
    <property type="match status" value="1"/>
</dbReference>
<keyword evidence="7 8" id="KW-0804">Transcription</keyword>
<evidence type="ECO:0000256" key="3">
    <source>
        <dbReference type="ARBA" id="ARBA00022596"/>
    </source>
</evidence>
<evidence type="ECO:0000313" key="11">
    <source>
        <dbReference type="EMBL" id="RAP02794.1"/>
    </source>
</evidence>
<dbReference type="GO" id="GO:0016151">
    <property type="term" value="F:nickel cation binding"/>
    <property type="evidence" value="ECO:0007669"/>
    <property type="project" value="UniProtKB-UniRule"/>
</dbReference>
<dbReference type="SUPFAM" id="SSF47598">
    <property type="entry name" value="Ribbon-helix-helix"/>
    <property type="match status" value="1"/>
</dbReference>
<dbReference type="Pfam" id="PF01402">
    <property type="entry name" value="RHH_1"/>
    <property type="match status" value="1"/>
</dbReference>
<dbReference type="GO" id="GO:0003677">
    <property type="term" value="F:DNA binding"/>
    <property type="evidence" value="ECO:0007669"/>
    <property type="project" value="UniProtKB-KW"/>
</dbReference>
<dbReference type="InterPro" id="IPR002145">
    <property type="entry name" value="CopG"/>
</dbReference>
<dbReference type="InterPro" id="IPR010985">
    <property type="entry name" value="Ribbon_hlx_hlx"/>
</dbReference>
<dbReference type="AlphaFoldDB" id="A0A328Q1B9"/>
<dbReference type="OMA" id="HDNCLEV"/>
<dbReference type="InterPro" id="IPR022988">
    <property type="entry name" value="Ni_resp_reg_NikR"/>
</dbReference>
<evidence type="ECO:0000256" key="4">
    <source>
        <dbReference type="ARBA" id="ARBA00022723"/>
    </source>
</evidence>
<dbReference type="Proteomes" id="UP000248557">
    <property type="component" value="Unassembled WGS sequence"/>
</dbReference>
<evidence type="ECO:0000256" key="2">
    <source>
        <dbReference type="ARBA" id="ARBA00008478"/>
    </source>
</evidence>
<evidence type="ECO:0000256" key="7">
    <source>
        <dbReference type="ARBA" id="ARBA00023163"/>
    </source>
</evidence>
<feature type="domain" description="Ribbon-helix-helix protein CopG" evidence="9">
    <location>
        <begin position="1"/>
        <end position="42"/>
    </location>
</feature>
<evidence type="ECO:0000259" key="10">
    <source>
        <dbReference type="Pfam" id="PF08753"/>
    </source>
</evidence>
<dbReference type="GeneID" id="3855204"/>
<dbReference type="NCBIfam" id="NF002169">
    <property type="entry name" value="PRK01002.1"/>
    <property type="match status" value="1"/>
</dbReference>
<reference evidence="11 12" key="1">
    <citation type="submission" date="2017-05" db="EMBL/GenBank/DDBJ databases">
        <title>Host range expansion of the Methanosphaera genus to humans and monogastric animals involves recent and extensive reduction in genome content.</title>
        <authorList>
            <person name="Hoedt E.C."/>
            <person name="Volmer J.G."/>
            <person name="Parks D.H."/>
            <person name="Rosewarne C.P."/>
            <person name="Denman S.E."/>
            <person name="Mcsweeney C.S."/>
            <person name="O Cuiv P."/>
            <person name="Hugenholtz P."/>
            <person name="Tyson G.W."/>
            <person name="Morrison M."/>
        </authorList>
    </citation>
    <scope>NUCLEOTIDE SEQUENCE [LARGE SCALE GENOMIC DNA]</scope>
    <source>
        <strain evidence="11 12">PA5</strain>
    </source>
</reference>
<name>A0A328Q1B9_9EURY</name>
<feature type="binding site" evidence="8">
    <location>
        <position position="76"/>
    </location>
    <ligand>
        <name>Ni(2+)</name>
        <dbReference type="ChEBI" id="CHEBI:49786"/>
    </ligand>
</feature>
<comment type="similarity">
    <text evidence="2 8">Belongs to the transcriptional regulatory CopG/NikR family.</text>
</comment>
<feature type="domain" description="Transcription factor NikR nickel binding C-terminal" evidence="10">
    <location>
        <begin position="53"/>
        <end position="128"/>
    </location>
</feature>